<dbReference type="EMBL" id="UINC01133817">
    <property type="protein sequence ID" value="SVD16966.1"/>
    <property type="molecule type" value="Genomic_DNA"/>
</dbReference>
<protein>
    <recommendedName>
        <fullName evidence="3">YtkA-like domain-containing protein</fullName>
    </recommendedName>
</protein>
<evidence type="ECO:0008006" key="3">
    <source>
        <dbReference type="Google" id="ProtNLM"/>
    </source>
</evidence>
<keyword evidence="1" id="KW-0812">Transmembrane</keyword>
<evidence type="ECO:0000256" key="1">
    <source>
        <dbReference type="SAM" id="Phobius"/>
    </source>
</evidence>
<keyword evidence="1" id="KW-1133">Transmembrane helix</keyword>
<organism evidence="2">
    <name type="scientific">marine metagenome</name>
    <dbReference type="NCBI Taxonomy" id="408172"/>
    <lineage>
        <taxon>unclassified sequences</taxon>
        <taxon>metagenomes</taxon>
        <taxon>ecological metagenomes</taxon>
    </lineage>
</organism>
<gene>
    <name evidence="2" type="ORF">METZ01_LOCUS369820</name>
</gene>
<reference evidence="2" key="1">
    <citation type="submission" date="2018-05" db="EMBL/GenBank/DDBJ databases">
        <authorList>
            <person name="Lanie J.A."/>
            <person name="Ng W.-L."/>
            <person name="Kazmierczak K.M."/>
            <person name="Andrzejewski T.M."/>
            <person name="Davidsen T.M."/>
            <person name="Wayne K.J."/>
            <person name="Tettelin H."/>
            <person name="Glass J.I."/>
            <person name="Rusch D."/>
            <person name="Podicherti R."/>
            <person name="Tsui H.-C.T."/>
            <person name="Winkler M.E."/>
        </authorList>
    </citation>
    <scope>NUCLEOTIDE SEQUENCE</scope>
</reference>
<keyword evidence="1" id="KW-0472">Membrane</keyword>
<feature type="transmembrane region" description="Helical" evidence="1">
    <location>
        <begin position="12"/>
        <end position="31"/>
    </location>
</feature>
<evidence type="ECO:0000313" key="2">
    <source>
        <dbReference type="EMBL" id="SVD16966.1"/>
    </source>
</evidence>
<name>A0A382T4H5_9ZZZZ</name>
<accession>A0A382T4H5</accession>
<feature type="non-terminal residue" evidence="2">
    <location>
        <position position="168"/>
    </location>
</feature>
<sequence>MIVLIRRYLRPHLSSLIPVTLIVTLIYLFGIPPPQAQANGRILRYETQTANPYTISFGTSPQTPAVGPLHLSVFITINSEGAPAPVLDAIVTVTAVRPDFGAPEIGPTELANNPVDLSFYETTIMVPKSGIWSFVLDIVSDHGSAGTQFEVNVQESSPLVGLLTLLVL</sequence>
<dbReference type="AlphaFoldDB" id="A0A382T4H5"/>
<proteinExistence type="predicted"/>